<feature type="domain" description="HAMP" evidence="2">
    <location>
        <begin position="247"/>
        <end position="278"/>
    </location>
</feature>
<dbReference type="Pfam" id="PF05228">
    <property type="entry name" value="CHASE4"/>
    <property type="match status" value="1"/>
</dbReference>
<gene>
    <name evidence="5" type="ORF">GJ688_19010</name>
</gene>
<dbReference type="Pfam" id="PF13487">
    <property type="entry name" value="HD_5"/>
    <property type="match status" value="1"/>
</dbReference>
<dbReference type="InterPro" id="IPR043128">
    <property type="entry name" value="Rev_trsase/Diguanyl_cyclase"/>
</dbReference>
<dbReference type="PROSITE" id="PS50885">
    <property type="entry name" value="HAMP"/>
    <property type="match status" value="1"/>
</dbReference>
<name>A0A6I3SPP2_HELMO</name>
<dbReference type="NCBIfam" id="TIGR00254">
    <property type="entry name" value="GGDEF"/>
    <property type="match status" value="1"/>
</dbReference>
<dbReference type="PANTHER" id="PTHR43155">
    <property type="entry name" value="CYCLIC DI-GMP PHOSPHODIESTERASE PA4108-RELATED"/>
    <property type="match status" value="1"/>
</dbReference>
<keyword evidence="1" id="KW-0812">Transmembrane</keyword>
<dbReference type="SMART" id="SM00471">
    <property type="entry name" value="HDc"/>
    <property type="match status" value="1"/>
</dbReference>
<evidence type="ECO:0000313" key="6">
    <source>
        <dbReference type="Proteomes" id="UP000430670"/>
    </source>
</evidence>
<dbReference type="Gene3D" id="1.10.3210.10">
    <property type="entry name" value="Hypothetical protein af1432"/>
    <property type="match status" value="1"/>
</dbReference>
<dbReference type="CDD" id="cd06225">
    <property type="entry name" value="HAMP"/>
    <property type="match status" value="1"/>
</dbReference>
<comment type="caution">
    <text evidence="5">The sequence shown here is derived from an EMBL/GenBank/DDBJ whole genome shotgun (WGS) entry which is preliminary data.</text>
</comment>
<evidence type="ECO:0000313" key="5">
    <source>
        <dbReference type="EMBL" id="MTV51008.1"/>
    </source>
</evidence>
<feature type="transmembrane region" description="Helical" evidence="1">
    <location>
        <begin position="201"/>
        <end position="223"/>
    </location>
</feature>
<proteinExistence type="predicted"/>
<dbReference type="InterPro" id="IPR037522">
    <property type="entry name" value="HD_GYP_dom"/>
</dbReference>
<dbReference type="CDD" id="cd00077">
    <property type="entry name" value="HDc"/>
    <property type="match status" value="1"/>
</dbReference>
<dbReference type="OrthoDB" id="9798833at2"/>
<keyword evidence="1" id="KW-0472">Membrane</keyword>
<evidence type="ECO:0000259" key="4">
    <source>
        <dbReference type="PROSITE" id="PS51832"/>
    </source>
</evidence>
<keyword evidence="6" id="KW-1185">Reference proteome</keyword>
<dbReference type="InterPro" id="IPR000160">
    <property type="entry name" value="GGDEF_dom"/>
</dbReference>
<feature type="domain" description="GGDEF" evidence="3">
    <location>
        <begin position="311"/>
        <end position="447"/>
    </location>
</feature>
<dbReference type="Proteomes" id="UP000430670">
    <property type="component" value="Unassembled WGS sequence"/>
</dbReference>
<evidence type="ECO:0000259" key="3">
    <source>
        <dbReference type="PROSITE" id="PS50887"/>
    </source>
</evidence>
<keyword evidence="1" id="KW-1133">Transmembrane helix</keyword>
<evidence type="ECO:0000259" key="2">
    <source>
        <dbReference type="PROSITE" id="PS50885"/>
    </source>
</evidence>
<dbReference type="Gene3D" id="6.10.340.10">
    <property type="match status" value="1"/>
</dbReference>
<dbReference type="Pfam" id="PF00990">
    <property type="entry name" value="GGDEF"/>
    <property type="match status" value="1"/>
</dbReference>
<dbReference type="SMART" id="SM00267">
    <property type="entry name" value="GGDEF"/>
    <property type="match status" value="1"/>
</dbReference>
<dbReference type="AlphaFoldDB" id="A0A6I3SPP2"/>
<dbReference type="InterPro" id="IPR029787">
    <property type="entry name" value="Nucleotide_cyclase"/>
</dbReference>
<dbReference type="Gene3D" id="3.30.70.270">
    <property type="match status" value="1"/>
</dbReference>
<dbReference type="SUPFAM" id="SSF109604">
    <property type="entry name" value="HD-domain/PDEase-like"/>
    <property type="match status" value="1"/>
</dbReference>
<sequence length="625" mass="70805">MSIWDEMFNFAHDISDYDFVERNLSDSVIANLKINTIVITDLNGKILFSKAIDLKNKVEIPVNSELLTYLTKITQNRETKEETIDDHFNGFICISEQPILISAQRIFTGEKTGKSPGIVFFTRNVDNLLINDLEKLTQSNILFMGNIPSNAHPNSFGYLQSESNNETVNGYFPLTDIFNRQGYYIKVSLPRNIIKQGQLQITAFIELVFLISVFFIMINILLFNRIFVVPFNKTISFLVGLSRDKGLENRLPIERNDEFGKIAVTLNNLLDHLNKSQEALVYAGQYDSLTGLYNRSYFENELKQLAKRNIQSLTILCCDVDGLKLVNDTLGHSVGDIMLIETGRVLKETFGNLGLVARTGGDEFTIILTDIDESRVTDLSHELKKSLENRQSTVSGLQIKLSIGWKFIKSNEISEEVINIAIKEADDAMYRQKLSSSQSNRNALVQAMMKMLEVRDYLTEGHSNRLQEYATHLGLARDLDENKITDLWLLGKFHDIGKVGIPDSILLKPGPLTPEERKEMNRHAEIGHRIAQSIPELLPIADLILKHHEWWNGNGYPLGLKGEEIPIEDRILAIVDAYDAMTSDRPYRKAMTKDAAILELTLNSGVQFDPKLVTDFITILKSELA</sequence>
<evidence type="ECO:0000256" key="1">
    <source>
        <dbReference type="SAM" id="Phobius"/>
    </source>
</evidence>
<dbReference type="PROSITE" id="PS50887">
    <property type="entry name" value="GGDEF"/>
    <property type="match status" value="1"/>
</dbReference>
<dbReference type="InterPro" id="IPR007892">
    <property type="entry name" value="CHASE4"/>
</dbReference>
<organism evidence="5 6">
    <name type="scientific">Heliobacterium mobile</name>
    <name type="common">Heliobacillus mobilis</name>
    <dbReference type="NCBI Taxonomy" id="28064"/>
    <lineage>
        <taxon>Bacteria</taxon>
        <taxon>Bacillati</taxon>
        <taxon>Bacillota</taxon>
        <taxon>Clostridia</taxon>
        <taxon>Eubacteriales</taxon>
        <taxon>Heliobacteriaceae</taxon>
        <taxon>Heliobacterium</taxon>
    </lineage>
</organism>
<dbReference type="EMBL" id="WNKU01000056">
    <property type="protein sequence ID" value="MTV51008.1"/>
    <property type="molecule type" value="Genomic_DNA"/>
</dbReference>
<reference evidence="5 6" key="1">
    <citation type="submission" date="2019-11" db="EMBL/GenBank/DDBJ databases">
        <title>Whole-genome sequence of a the green, strictly anaerobic photosynthetic bacterium Heliobacillus mobilis DSM 6151.</title>
        <authorList>
            <person name="Kyndt J.A."/>
            <person name="Meyer T.E."/>
        </authorList>
    </citation>
    <scope>NUCLEOTIDE SEQUENCE [LARGE SCALE GENOMIC DNA]</scope>
    <source>
        <strain evidence="5 6">DSM 6151</strain>
    </source>
</reference>
<dbReference type="CDD" id="cd01949">
    <property type="entry name" value="GGDEF"/>
    <property type="match status" value="1"/>
</dbReference>
<dbReference type="GO" id="GO:0016020">
    <property type="term" value="C:membrane"/>
    <property type="evidence" value="ECO:0007669"/>
    <property type="project" value="InterPro"/>
</dbReference>
<protein>
    <submittedName>
        <fullName evidence="5">Diguanylate cyclase</fullName>
    </submittedName>
</protein>
<dbReference type="RefSeq" id="WP_155478090.1">
    <property type="nucleotide sequence ID" value="NZ_WNKU01000056.1"/>
</dbReference>
<dbReference type="PROSITE" id="PS51832">
    <property type="entry name" value="HD_GYP"/>
    <property type="match status" value="1"/>
</dbReference>
<dbReference type="SUPFAM" id="SSF55073">
    <property type="entry name" value="Nucleotide cyclase"/>
    <property type="match status" value="1"/>
</dbReference>
<dbReference type="GO" id="GO:0007165">
    <property type="term" value="P:signal transduction"/>
    <property type="evidence" value="ECO:0007669"/>
    <property type="project" value="InterPro"/>
</dbReference>
<feature type="domain" description="HD-GYP" evidence="4">
    <location>
        <begin position="437"/>
        <end position="625"/>
    </location>
</feature>
<accession>A0A6I3SPP2</accession>
<dbReference type="InterPro" id="IPR003607">
    <property type="entry name" value="HD/PDEase_dom"/>
</dbReference>
<dbReference type="PANTHER" id="PTHR43155:SF2">
    <property type="entry name" value="CYCLIC DI-GMP PHOSPHODIESTERASE PA4108"/>
    <property type="match status" value="1"/>
</dbReference>
<dbReference type="InterPro" id="IPR003660">
    <property type="entry name" value="HAMP_dom"/>
</dbReference>